<dbReference type="CDD" id="cd23465">
    <property type="entry name" value="beta-trefoil_Ricin_CRYBG2"/>
    <property type="match status" value="1"/>
</dbReference>
<feature type="domain" description="Beta/gamma crystallin 'Greek key'" evidence="7">
    <location>
        <begin position="1935"/>
        <end position="1988"/>
    </location>
</feature>
<dbReference type="PANTHER" id="PTHR11818:SF50">
    <property type="entry name" value="BETA_GAMMA CRYSTALLIN DOMAIN-CONTAINING PROTEIN 2"/>
    <property type="match status" value="1"/>
</dbReference>
<dbReference type="KEGG" id="xla:108709519"/>
<protein>
    <submittedName>
        <fullName evidence="9">Uncharacterized protein LOC108709519</fullName>
    </submittedName>
</protein>
<name>A0A8J0UKD5_XENLA</name>
<feature type="domain" description="Beta/gamma crystallin 'Greek key'" evidence="7">
    <location>
        <begin position="2035"/>
        <end position="2077"/>
    </location>
</feature>
<sequence length="2583" mass="291410">MSSGLSHLSDSNLASPTIKKKGIKKRLVKLFSKSEGNLKEKFHTVGDGNSSFAEDASMSTVEEGHLVKKGRSNWSEKRGKKERSGAENERQGWGHSLPHLRYHRTEDSMLRRSKRASKTRLLSSSEMNLPASGFLQRFGSLTWRKKKSNVLYGSGLVSPGSTIVDTHWSLGQLNRPVDSVSDLKDERPKSCYVEALFPDSALESADLCPKDNQNIQRNLEMSKSFDCLEDDGTFSYCSIEVDARDTDAQLQSFRASNEKEETNEKVCLPFWVQSMLNEYIPEYHKPQPSPVLKKQGDAEEEKCLHSELTCNTLQVKMIEEQTNSVPRSPSNSDKPLEPNQYSLTHPKCPSFPNDEQDTPQLNPTYPAVQEDKLAQKVTEAFTVSSMESPKLHVKDQFQTQATPGTHKVRYEIIITMTKKGQMDETDVPELGGAMSIGEELVGPDLNLSPSLECQACGHHRAGAAALTAQAHTEQPKKYTNLEDEKNSEQKRGGETFVRAHLDRDISLARNEEQHLLVCEQTLEYHRSQSSKMERKCSLNEHSHGPERAQPSRMLLSKNQVSRVPTIRDKESYAGHVMDMRKVFESNGSKEDFTHKLNSVKSNSYNSVTKNKSTITQNELNELHKPIYSQVFKPPKPSLNRKGCNELLSHLARKDSVNAAQAWESRKEMDSRTVLEKEIIHLRDRDVKDKETKHKDTILMLKDLIVHPRTPTPPPDKSRTTSVLLTSPKGWRKESHRSQSPRPLHFQTDGNMDSAKPVLNESSDKFTFTSQKDGCQNYVTDSFSENTAEPSGKMQGSTKGINNVLITNLQITNKAQSEKSFKMTILQDGNYLDNIGKNSFTEDMTTDSNLTPESNRLTTIYKLSEKQMRDTGGSEEVILKSAEQESPVQDPARIFWRSTEYPKITDGQYVPTKSNTIIRGVSDDCYEQSNIYNSDKSVTTENRKVSTFGNTEIRSLTLDFPAYSCHWPTSTVLENIHTDNMNDNVYNMWHKAEAQMVYTSTEDESEQNTQDKSISEFWTKAGNRIISHPEVKDYETANETEQDCELGFVISTEDGQSGENRKQTVDGTAGTDGTGDIQVYIDTKDALVEQDNDQTDFLQKPEELVGQTDDAIDILTCVTQNELVLAPSKDVFLPQTTSQPSKEFIHLYTNSEIDIMSEKEAQADLNMNNKDKTHQAGELFQIFSKEISVASDQVETYLEKIDDSIDMIYTTPSAEDQAENMSGLLALDEVGDVLVYISTKEESVEQDNHKAITDGSQKLEQLVDQTDNATNILTLKKETDKNISNCESDKKDQIFHYICPLDVSEERAFIQSKEYLIQKPLDEIDPTVNVIDELLEENPKEHDSSLKDQETVNIHTYRKGKSIENTNEKPSSDIIQKPVDQENHVASPTDSSSKGVQAEHIINLTAEDIKSQSNHSQNVISFASFNETSVEHNKYEPVGIDQGEDVINQSNGRISIVPTDEQHTKIPVKQVDFITMKPKVGHYSENSSLAVKNDMQEMADKSRSYYVTNGRGLLTQEAQVEKTNPISFISSLSLSGQIFSEINSYQEVYQESMQDADTKTSGHTNIENTMSPDVLECSNTKVLTNLPEQSVQLIQGSHVYCTVPVRNDITTEYAGDQYNLQTEEESSKDMEMWINTLRQLEIPEFMKYQRAPRQPRHSALSMYATLPPITEDVCAPNSDQIDSISPPQEKNDDLGIKQDTKTIQNEKKYSWEKNLEKPLQSSPLEMMRKHSGEEVERMASHKSLLTQNLSQRQGSIIGSLLLSDRQERKNEQTEGKSFSRLKSSLLLSSYIKPTKESLSVNGEEAESLPDLVHTEAGSTQFLPNVDVPRTPENPKHPATGIHTPPKYADTVDSVNPLVSRELPCRSNLRTVSQCKASTDIWHDTKKEHGKVNPRPGKVLLYSDPGFSGKCYEIYGNVSDTSKWELKETISIRVIRGGWILYEEPRFHGRRVMLLEGDAELKCPWLEQTDLKGEPQSTSAFWVGSLRHVVRDFQVPKISLFLKPNGEGEKVQIEGAAPDMSEYGQTIKTESIIVHCGMWLVFSKPLFQGDPYILEPGGYPNRRSWGAEDPQVCSLEAARIGGPTVEKPNEPKLLLFQMPESEGTCLEVTRDMNSIEGESNFQGEQLHSMGSLKVVGGCWVGYEKEGFRGHQYLLEEGEYNNFSDWGGCTEELGSVRLIRTDFSQPEIVLYELPGCLEGPCLRLSESLADLEEAQYGTRTGSIHVLSGVWVAYENVDFSGEQYILEKGIYHNHQDWGAENCKISSVQPVIQVGGNSLHFVAKIHLFTEPNFYGDCLTCREDHIELPESFSPQSCRVECGSWSLYEGENCSGEQYILSEGEYPTRTAMGCLIPCSLRSLKIVPLYFSIPSISLHGLERFEGKELDFTEEVRSLQGEGYNNHVMSVSVKSGIWVVYEHSDFRGRQWLLERKQIPNWLLYSGLQRIGSLCPIRQRTVYFRLRNRNLGLFLCVAELTEDMKAARVLVTEAQEGRCLLWFYEEGRLKNQMAPHMSLQVIGQSCSGTKVVLWSESRKPIQTWILEDSGCITSCLFKGMCLDVKGGQCYDSDHVVLWENTEDRPSQQWDLEVF</sequence>
<comment type="subunit">
    <text evidence="3">Monomer.</text>
</comment>
<dbReference type="CTD" id="108709519"/>
<dbReference type="SUPFAM" id="SSF50370">
    <property type="entry name" value="Ricin B-like lectins"/>
    <property type="match status" value="1"/>
</dbReference>
<dbReference type="SMART" id="SM00458">
    <property type="entry name" value="RICIN"/>
    <property type="match status" value="1"/>
</dbReference>
<keyword evidence="8" id="KW-1185">Reference proteome</keyword>
<dbReference type="PANTHER" id="PTHR11818">
    <property type="entry name" value="BETA/GAMMA CRYSTALLIN"/>
    <property type="match status" value="1"/>
</dbReference>
<evidence type="ECO:0000259" key="7">
    <source>
        <dbReference type="PROSITE" id="PS50915"/>
    </source>
</evidence>
<dbReference type="InterPro" id="IPR011024">
    <property type="entry name" value="G_crystallin-like"/>
</dbReference>
<feature type="region of interest" description="Disordered" evidence="6">
    <location>
        <begin position="68"/>
        <end position="123"/>
    </location>
</feature>
<evidence type="ECO:0000256" key="6">
    <source>
        <dbReference type="SAM" id="MobiDB-lite"/>
    </source>
</evidence>
<evidence type="ECO:0000313" key="8">
    <source>
        <dbReference type="Proteomes" id="UP000186698"/>
    </source>
</evidence>
<dbReference type="PROSITE" id="PS50231">
    <property type="entry name" value="RICIN_B_LECTIN"/>
    <property type="match status" value="1"/>
</dbReference>
<reference evidence="8" key="1">
    <citation type="submission" date="2024-06" db="UniProtKB">
        <authorList>
            <consortium name="RefSeq"/>
        </authorList>
    </citation>
    <scope>NUCLEOTIDE SEQUENCE [LARGE SCALE GENOMIC DNA]</scope>
    <source>
        <strain evidence="8">J_2021</strain>
    </source>
</reference>
<evidence type="ECO:0000313" key="9">
    <source>
        <dbReference type="RefSeq" id="XP_018104930.1"/>
    </source>
</evidence>
<dbReference type="InterPro" id="IPR035992">
    <property type="entry name" value="Ricin_B-like_lectins"/>
</dbReference>
<feature type="region of interest" description="Disordered" evidence="6">
    <location>
        <begin position="469"/>
        <end position="493"/>
    </location>
</feature>
<proteinExistence type="inferred from homology"/>
<feature type="region of interest" description="Disordered" evidence="6">
    <location>
        <begin position="1053"/>
        <end position="1072"/>
    </location>
</feature>
<organism evidence="8 9">
    <name type="scientific">Xenopus laevis</name>
    <name type="common">African clawed frog</name>
    <dbReference type="NCBI Taxonomy" id="8355"/>
    <lineage>
        <taxon>Eukaryota</taxon>
        <taxon>Metazoa</taxon>
        <taxon>Chordata</taxon>
        <taxon>Craniata</taxon>
        <taxon>Vertebrata</taxon>
        <taxon>Euteleostomi</taxon>
        <taxon>Amphibia</taxon>
        <taxon>Batrachia</taxon>
        <taxon>Anura</taxon>
        <taxon>Pipoidea</taxon>
        <taxon>Pipidae</taxon>
        <taxon>Xenopodinae</taxon>
        <taxon>Xenopus</taxon>
        <taxon>Xenopus</taxon>
    </lineage>
</organism>
<feature type="compositionally biased region" description="Basic and acidic residues" evidence="6">
    <location>
        <begin position="1688"/>
        <end position="1697"/>
    </location>
</feature>
<dbReference type="InterPro" id="IPR050252">
    <property type="entry name" value="Beta/Gamma-Crystallin"/>
</dbReference>
<accession>A0A8J0UKD5</accession>
<feature type="region of interest" description="Disordered" evidence="6">
    <location>
        <begin position="727"/>
        <end position="757"/>
    </location>
</feature>
<gene>
    <name evidence="9" type="primary">LOC108709519</name>
</gene>
<dbReference type="GO" id="GO:0005212">
    <property type="term" value="F:structural constituent of eye lens"/>
    <property type="evidence" value="ECO:0007669"/>
    <property type="project" value="UniProtKB-KW"/>
</dbReference>
<dbReference type="Gene3D" id="2.80.10.50">
    <property type="match status" value="1"/>
</dbReference>
<dbReference type="OrthoDB" id="8823304at2759"/>
<feature type="compositionally biased region" description="Basic and acidic residues" evidence="6">
    <location>
        <begin position="473"/>
        <end position="493"/>
    </location>
</feature>
<dbReference type="SMART" id="SM00247">
    <property type="entry name" value="XTALbg"/>
    <property type="match status" value="6"/>
</dbReference>
<dbReference type="Pfam" id="PF00652">
    <property type="entry name" value="Ricin_B_lectin"/>
    <property type="match status" value="1"/>
</dbReference>
<dbReference type="InterPro" id="IPR000772">
    <property type="entry name" value="Ricin_B_lectin"/>
</dbReference>
<feature type="region of interest" description="Disordered" evidence="6">
    <location>
        <begin position="1821"/>
        <end position="1845"/>
    </location>
</feature>
<dbReference type="PROSITE" id="PS50915">
    <property type="entry name" value="CRYSTALLIN_BETA_GAMMA"/>
    <property type="match status" value="7"/>
</dbReference>
<feature type="region of interest" description="Disordered" evidence="6">
    <location>
        <begin position="1713"/>
        <end position="1740"/>
    </location>
</feature>
<dbReference type="Proteomes" id="UP000186698">
    <property type="component" value="Chromosome 2S"/>
</dbReference>
<feature type="region of interest" description="Disordered" evidence="6">
    <location>
        <begin position="321"/>
        <end position="364"/>
    </location>
</feature>
<evidence type="ECO:0000256" key="4">
    <source>
        <dbReference type="ARBA" id="ARBA00022613"/>
    </source>
</evidence>
<reference evidence="9" key="2">
    <citation type="submission" date="2025-08" db="UniProtKB">
        <authorList>
            <consortium name="RefSeq"/>
        </authorList>
    </citation>
    <scope>IDENTIFICATION</scope>
    <source>
        <strain evidence="9">J_2021</strain>
        <tissue evidence="9">Erythrocytes</tissue>
    </source>
</reference>
<feature type="compositionally biased region" description="Polar residues" evidence="6">
    <location>
        <begin position="1676"/>
        <end position="1687"/>
    </location>
</feature>
<dbReference type="Pfam" id="PF00030">
    <property type="entry name" value="Crystall"/>
    <property type="match status" value="6"/>
</dbReference>
<dbReference type="SUPFAM" id="SSF49695">
    <property type="entry name" value="gamma-Crystallin-like"/>
    <property type="match status" value="3"/>
</dbReference>
<evidence type="ECO:0000256" key="1">
    <source>
        <dbReference type="ARBA" id="ARBA00003689"/>
    </source>
</evidence>
<evidence type="ECO:0000256" key="3">
    <source>
        <dbReference type="ARBA" id="ARBA00011245"/>
    </source>
</evidence>
<feature type="region of interest" description="Disordered" evidence="6">
    <location>
        <begin position="1674"/>
        <end position="1697"/>
    </location>
</feature>
<dbReference type="PRINTS" id="PR01367">
    <property type="entry name" value="BGCRYSTALLIN"/>
</dbReference>
<feature type="compositionally biased region" description="Basic and acidic residues" evidence="6">
    <location>
        <begin position="1725"/>
        <end position="1738"/>
    </location>
</feature>
<dbReference type="Gene3D" id="2.60.20.10">
    <property type="entry name" value="Crystallins"/>
    <property type="match status" value="6"/>
</dbReference>
<keyword evidence="5" id="KW-0677">Repeat</keyword>
<feature type="compositionally biased region" description="Polar residues" evidence="6">
    <location>
        <begin position="321"/>
        <end position="343"/>
    </location>
</feature>
<dbReference type="GeneID" id="108709519"/>
<dbReference type="InterPro" id="IPR001064">
    <property type="entry name" value="Beta/gamma_crystallin"/>
</dbReference>
<feature type="domain" description="Beta/gamma crystallin 'Greek key'" evidence="7">
    <location>
        <begin position="2135"/>
        <end position="2177"/>
    </location>
</feature>
<feature type="domain" description="Beta/gamma crystallin 'Greek key'" evidence="7">
    <location>
        <begin position="2225"/>
        <end position="2267"/>
    </location>
</feature>
<comment type="similarity">
    <text evidence="2">Belongs to the beta/gamma-crystallin family.</text>
</comment>
<keyword evidence="4" id="KW-0273">Eye lens protein</keyword>
<feature type="domain" description="Beta/gamma crystallin 'Greek key'" evidence="7">
    <location>
        <begin position="1895"/>
        <end position="1934"/>
    </location>
</feature>
<evidence type="ECO:0000256" key="5">
    <source>
        <dbReference type="ARBA" id="ARBA00022737"/>
    </source>
</evidence>
<evidence type="ECO:0000256" key="2">
    <source>
        <dbReference type="ARBA" id="ARBA00009646"/>
    </source>
</evidence>
<dbReference type="RefSeq" id="XP_018104930.1">
    <property type="nucleotide sequence ID" value="XM_018249441.2"/>
</dbReference>
<comment type="function">
    <text evidence="1">Crystallins are the dominant structural components of the vertebrate eye lens.</text>
</comment>
<feature type="domain" description="Beta/gamma crystallin 'Greek key'" evidence="7">
    <location>
        <begin position="2406"/>
        <end position="2447"/>
    </location>
</feature>
<feature type="compositionally biased region" description="Basic and acidic residues" evidence="6">
    <location>
        <begin position="74"/>
        <end position="92"/>
    </location>
</feature>
<feature type="domain" description="Beta/gamma crystallin 'Greek key'" evidence="7">
    <location>
        <begin position="2316"/>
        <end position="2359"/>
    </location>
</feature>